<evidence type="ECO:0000313" key="3">
    <source>
        <dbReference type="EMBL" id="ROT84917.1"/>
    </source>
</evidence>
<reference evidence="3 4" key="1">
    <citation type="submission" date="2018-04" db="EMBL/GenBank/DDBJ databases">
        <authorList>
            <person name="Zhang X."/>
            <person name="Yuan J."/>
            <person name="Li F."/>
            <person name="Xiang J."/>
        </authorList>
    </citation>
    <scope>NUCLEOTIDE SEQUENCE [LARGE SCALE GENOMIC DNA]</scope>
    <source>
        <tissue evidence="3">Muscle</tissue>
    </source>
</reference>
<sequence>MNSSNPAGNLPSQQGYPPPVPDQQFQKPVFNQEELRVLRECNLESFYYRCVPLAAAFTSATYIAMRRGIFKVSEKFGYTPKMLGAAFIGYFAGKLSYQNACAEKLMKLPNSPVGEALRKRKGRLGFQESLSMEPGFSVAFPGEKDGSGFQQPIFDDHRPDLRDHNEGLDEYQRGVTDSLTPYTEVPLESAQSYTTYEELRRQNREEYVNRMADKYRKLPADLASSPNGFVAPVEDIATREIGVNYPNFVIFSLEASKTHGVWQLTLEGVMCQTLLQVALKRQQAAEDAIALTLRVAATGTTCPFLPQGPIYGLPVTEPHIKGQLEGFMLGSL</sequence>
<protein>
    <recommendedName>
        <fullName evidence="2">OCIA domain-containing protein</fullName>
    </recommendedName>
</protein>
<dbReference type="PANTHER" id="PTHR13336">
    <property type="entry name" value="OVARIAN CARCINOMA IMMUNOREACTIVE ANTIGEN"/>
    <property type="match status" value="1"/>
</dbReference>
<name>A0A423U889_PENVA</name>
<dbReference type="AlphaFoldDB" id="A0A423U889"/>
<accession>A0A423U889</accession>
<dbReference type="InterPro" id="IPR009764">
    <property type="entry name" value="OCIA_dom"/>
</dbReference>
<feature type="region of interest" description="Disordered" evidence="1">
    <location>
        <begin position="1"/>
        <end position="23"/>
    </location>
</feature>
<keyword evidence="4" id="KW-1185">Reference proteome</keyword>
<feature type="compositionally biased region" description="Polar residues" evidence="1">
    <location>
        <begin position="1"/>
        <end position="15"/>
    </location>
</feature>
<feature type="domain" description="OCIA" evidence="2">
    <location>
        <begin position="29"/>
        <end position="112"/>
    </location>
</feature>
<dbReference type="EMBL" id="QCYY01000473">
    <property type="protein sequence ID" value="ROT84917.1"/>
    <property type="molecule type" value="Genomic_DNA"/>
</dbReference>
<gene>
    <name evidence="3" type="ORF">C7M84_021896</name>
</gene>
<evidence type="ECO:0000313" key="4">
    <source>
        <dbReference type="Proteomes" id="UP000283509"/>
    </source>
</evidence>
<dbReference type="Pfam" id="PF07051">
    <property type="entry name" value="OCIA"/>
    <property type="match status" value="1"/>
</dbReference>
<dbReference type="STRING" id="6689.A0A423U889"/>
<organism evidence="3 4">
    <name type="scientific">Penaeus vannamei</name>
    <name type="common">Whiteleg shrimp</name>
    <name type="synonym">Litopenaeus vannamei</name>
    <dbReference type="NCBI Taxonomy" id="6689"/>
    <lineage>
        <taxon>Eukaryota</taxon>
        <taxon>Metazoa</taxon>
        <taxon>Ecdysozoa</taxon>
        <taxon>Arthropoda</taxon>
        <taxon>Crustacea</taxon>
        <taxon>Multicrustacea</taxon>
        <taxon>Malacostraca</taxon>
        <taxon>Eumalacostraca</taxon>
        <taxon>Eucarida</taxon>
        <taxon>Decapoda</taxon>
        <taxon>Dendrobranchiata</taxon>
        <taxon>Penaeoidea</taxon>
        <taxon>Penaeidae</taxon>
        <taxon>Penaeus</taxon>
    </lineage>
</organism>
<evidence type="ECO:0000256" key="1">
    <source>
        <dbReference type="SAM" id="MobiDB-lite"/>
    </source>
</evidence>
<comment type="caution">
    <text evidence="3">The sequence shown here is derived from an EMBL/GenBank/DDBJ whole genome shotgun (WGS) entry which is preliminary data.</text>
</comment>
<evidence type="ECO:0000259" key="2">
    <source>
        <dbReference type="Pfam" id="PF07051"/>
    </source>
</evidence>
<dbReference type="InterPro" id="IPR040187">
    <property type="entry name" value="OCAD1/2"/>
</dbReference>
<dbReference type="GO" id="GO:0005768">
    <property type="term" value="C:endosome"/>
    <property type="evidence" value="ECO:0007669"/>
    <property type="project" value="TreeGrafter"/>
</dbReference>
<dbReference type="OrthoDB" id="6513616at2759"/>
<dbReference type="Proteomes" id="UP000283509">
    <property type="component" value="Unassembled WGS sequence"/>
</dbReference>
<dbReference type="PANTHER" id="PTHR13336:SF3">
    <property type="entry name" value="OCIA DOMAIN-CONTAINING PROTEIN 1"/>
    <property type="match status" value="1"/>
</dbReference>
<proteinExistence type="predicted"/>
<reference evidence="3 4" key="2">
    <citation type="submission" date="2019-01" db="EMBL/GenBank/DDBJ databases">
        <title>The decoding of complex shrimp genome reveals the adaptation for benthos swimmer, frequently molting mechanism and breeding impact on genome.</title>
        <authorList>
            <person name="Sun Y."/>
            <person name="Gao Y."/>
            <person name="Yu Y."/>
        </authorList>
    </citation>
    <scope>NUCLEOTIDE SEQUENCE [LARGE SCALE GENOMIC DNA]</scope>
    <source>
        <tissue evidence="3">Muscle</tissue>
    </source>
</reference>